<protein>
    <submittedName>
        <fullName evidence="2">Uncharacterized protein</fullName>
    </submittedName>
</protein>
<evidence type="ECO:0000256" key="1">
    <source>
        <dbReference type="SAM" id="MobiDB-lite"/>
    </source>
</evidence>
<organism evidence="2 3">
    <name type="scientific">Aspergillus cristatus</name>
    <name type="common">Chinese Fuzhuan brick tea-fermentation fungus</name>
    <name type="synonym">Eurotium cristatum</name>
    <dbReference type="NCBI Taxonomy" id="573508"/>
    <lineage>
        <taxon>Eukaryota</taxon>
        <taxon>Fungi</taxon>
        <taxon>Dikarya</taxon>
        <taxon>Ascomycota</taxon>
        <taxon>Pezizomycotina</taxon>
        <taxon>Eurotiomycetes</taxon>
        <taxon>Eurotiomycetidae</taxon>
        <taxon>Eurotiales</taxon>
        <taxon>Aspergillaceae</taxon>
        <taxon>Aspergillus</taxon>
        <taxon>Aspergillus subgen. Aspergillus</taxon>
    </lineage>
</organism>
<reference evidence="2 3" key="1">
    <citation type="journal article" date="2016" name="BMC Genomics">
        <title>Comparative genomic and transcriptomic analyses of the Fuzhuan brick tea-fermentation fungus Aspergillus cristatus.</title>
        <authorList>
            <person name="Ge Y."/>
            <person name="Wang Y."/>
            <person name="Liu Y."/>
            <person name="Tan Y."/>
            <person name="Ren X."/>
            <person name="Zhang X."/>
            <person name="Hyde K.D."/>
            <person name="Liu Y."/>
            <person name="Liu Z."/>
        </authorList>
    </citation>
    <scope>NUCLEOTIDE SEQUENCE [LARGE SCALE GENOMIC DNA]</scope>
    <source>
        <strain evidence="2 3">GZAAS20.1005</strain>
    </source>
</reference>
<dbReference type="OrthoDB" id="9970474at2759"/>
<feature type="region of interest" description="Disordered" evidence="1">
    <location>
        <begin position="16"/>
        <end position="54"/>
    </location>
</feature>
<evidence type="ECO:0000313" key="3">
    <source>
        <dbReference type="Proteomes" id="UP000094569"/>
    </source>
</evidence>
<evidence type="ECO:0000313" key="2">
    <source>
        <dbReference type="EMBL" id="ODM19721.1"/>
    </source>
</evidence>
<comment type="caution">
    <text evidence="2">The sequence shown here is derived from an EMBL/GenBank/DDBJ whole genome shotgun (WGS) entry which is preliminary data.</text>
</comment>
<dbReference type="VEuPathDB" id="FungiDB:SI65_04707"/>
<name>A0A1E3BG05_ASPCR</name>
<gene>
    <name evidence="2" type="ORF">SI65_04707</name>
</gene>
<sequence length="54" mass="5730">MKADVFWSVAWMSTANGLPAGSYSPLEANSSFADPEESGKYTGGPGVYDSPERN</sequence>
<keyword evidence="3" id="KW-1185">Reference proteome</keyword>
<proteinExistence type="predicted"/>
<dbReference type="AlphaFoldDB" id="A0A1E3BG05"/>
<dbReference type="Proteomes" id="UP000094569">
    <property type="component" value="Unassembled WGS sequence"/>
</dbReference>
<dbReference type="EMBL" id="JXNT01000004">
    <property type="protein sequence ID" value="ODM19721.1"/>
    <property type="molecule type" value="Genomic_DNA"/>
</dbReference>
<accession>A0A1E3BG05</accession>